<gene>
    <name evidence="1" type="ORF">MNBD_NITROSPINAE03-1877</name>
</gene>
<organism evidence="1">
    <name type="scientific">hydrothermal vent metagenome</name>
    <dbReference type="NCBI Taxonomy" id="652676"/>
    <lineage>
        <taxon>unclassified sequences</taxon>
        <taxon>metagenomes</taxon>
        <taxon>ecological metagenomes</taxon>
    </lineage>
</organism>
<dbReference type="EMBL" id="UOGB01000036">
    <property type="protein sequence ID" value="VAX15899.1"/>
    <property type="molecule type" value="Genomic_DNA"/>
</dbReference>
<sequence length="202" mass="21877">TYDWLLSPGCSPSVDTTSTSHLIVDGAGGWLNIGNQNSSYVAPSNDGFNTGSGSTVARCIDFDDRVTGKKNTFGPDDYAIYAMYHVKNVLGPSLGSYEWVRPDGTVHYSKKFSFKAKSNRYSGWSVAATLRISGNVNLFNNNQGVWKLVGHVSGINGSVDFSNSFYYTVSSTSKESGRSKLIMNEADDSPPFSLVQSGPILR</sequence>
<accession>A0A3B1BCI8</accession>
<evidence type="ECO:0000313" key="1">
    <source>
        <dbReference type="EMBL" id="VAX15899.1"/>
    </source>
</evidence>
<reference evidence="1" key="1">
    <citation type="submission" date="2018-06" db="EMBL/GenBank/DDBJ databases">
        <authorList>
            <person name="Zhirakovskaya E."/>
        </authorList>
    </citation>
    <scope>NUCLEOTIDE SEQUENCE</scope>
</reference>
<feature type="non-terminal residue" evidence="1">
    <location>
        <position position="1"/>
    </location>
</feature>
<name>A0A3B1BCI8_9ZZZZ</name>
<dbReference type="AlphaFoldDB" id="A0A3B1BCI8"/>
<proteinExistence type="predicted"/>
<protein>
    <submittedName>
        <fullName evidence="1">Uncharacterized protein</fullName>
    </submittedName>
</protein>